<dbReference type="EMBL" id="VSWC01000107">
    <property type="protein sequence ID" value="KAA1085090.1"/>
    <property type="molecule type" value="Genomic_DNA"/>
</dbReference>
<gene>
    <name evidence="1" type="ORF">PGT21_001789</name>
</gene>
<accession>A0A5B0NAC2</accession>
<reference evidence="1 2" key="1">
    <citation type="submission" date="2019-05" db="EMBL/GenBank/DDBJ databases">
        <title>Emergence of the Ug99 lineage of the wheat stem rust pathogen through somatic hybridization.</title>
        <authorList>
            <person name="Li F."/>
            <person name="Upadhyaya N.M."/>
            <person name="Sperschneider J."/>
            <person name="Matny O."/>
            <person name="Nguyen-Phuc H."/>
            <person name="Mago R."/>
            <person name="Raley C."/>
            <person name="Miller M.E."/>
            <person name="Silverstein K.A.T."/>
            <person name="Henningsen E."/>
            <person name="Hirsch C.D."/>
            <person name="Visser B."/>
            <person name="Pretorius Z.A."/>
            <person name="Steffenson B.J."/>
            <person name="Schwessinger B."/>
            <person name="Dodds P.N."/>
            <person name="Figueroa M."/>
        </authorList>
    </citation>
    <scope>NUCLEOTIDE SEQUENCE [LARGE SCALE GENOMIC DNA]</scope>
    <source>
        <strain evidence="1">21-0</strain>
    </source>
</reference>
<name>A0A5B0NAC2_PUCGR</name>
<keyword evidence="2" id="KW-1185">Reference proteome</keyword>
<evidence type="ECO:0000313" key="1">
    <source>
        <dbReference type="EMBL" id="KAA1085090.1"/>
    </source>
</evidence>
<feature type="non-terminal residue" evidence="1">
    <location>
        <position position="76"/>
    </location>
</feature>
<proteinExistence type="predicted"/>
<evidence type="ECO:0000313" key="2">
    <source>
        <dbReference type="Proteomes" id="UP000324748"/>
    </source>
</evidence>
<dbReference type="AlphaFoldDB" id="A0A5B0NAC2"/>
<sequence length="76" mass="7970">SSALADVSTSIRTISLAPEQKVMHDLATGSVRKASEGIKPPPSKIMANANNKLAENIEVEVIELPSGSRTGVKLKS</sequence>
<protein>
    <submittedName>
        <fullName evidence="1">Uncharacterized protein</fullName>
    </submittedName>
</protein>
<dbReference type="Proteomes" id="UP000324748">
    <property type="component" value="Unassembled WGS sequence"/>
</dbReference>
<comment type="caution">
    <text evidence="1">The sequence shown here is derived from an EMBL/GenBank/DDBJ whole genome shotgun (WGS) entry which is preliminary data.</text>
</comment>
<feature type="non-terminal residue" evidence="1">
    <location>
        <position position="1"/>
    </location>
</feature>
<organism evidence="1 2">
    <name type="scientific">Puccinia graminis f. sp. tritici</name>
    <dbReference type="NCBI Taxonomy" id="56615"/>
    <lineage>
        <taxon>Eukaryota</taxon>
        <taxon>Fungi</taxon>
        <taxon>Dikarya</taxon>
        <taxon>Basidiomycota</taxon>
        <taxon>Pucciniomycotina</taxon>
        <taxon>Pucciniomycetes</taxon>
        <taxon>Pucciniales</taxon>
        <taxon>Pucciniaceae</taxon>
        <taxon>Puccinia</taxon>
    </lineage>
</organism>